<protein>
    <submittedName>
        <fullName evidence="2">Uncharacterized protein</fullName>
    </submittedName>
</protein>
<keyword evidence="1" id="KW-1133">Transmembrane helix</keyword>
<reference evidence="2" key="1">
    <citation type="submission" date="2023-03" db="EMBL/GenBank/DDBJ databases">
        <title>Massive genome expansion in bonnet fungi (Mycena s.s.) driven by repeated elements and novel gene families across ecological guilds.</title>
        <authorList>
            <consortium name="Lawrence Berkeley National Laboratory"/>
            <person name="Harder C.B."/>
            <person name="Miyauchi S."/>
            <person name="Viragh M."/>
            <person name="Kuo A."/>
            <person name="Thoen E."/>
            <person name="Andreopoulos B."/>
            <person name="Lu D."/>
            <person name="Skrede I."/>
            <person name="Drula E."/>
            <person name="Henrissat B."/>
            <person name="Morin E."/>
            <person name="Kohler A."/>
            <person name="Barry K."/>
            <person name="LaButti K."/>
            <person name="Morin E."/>
            <person name="Salamov A."/>
            <person name="Lipzen A."/>
            <person name="Mereny Z."/>
            <person name="Hegedus B."/>
            <person name="Baldrian P."/>
            <person name="Stursova M."/>
            <person name="Weitz H."/>
            <person name="Taylor A."/>
            <person name="Grigoriev I.V."/>
            <person name="Nagy L.G."/>
            <person name="Martin F."/>
            <person name="Kauserud H."/>
        </authorList>
    </citation>
    <scope>NUCLEOTIDE SEQUENCE</scope>
    <source>
        <strain evidence="2">CBHHK002</strain>
    </source>
</reference>
<feature type="transmembrane region" description="Helical" evidence="1">
    <location>
        <begin position="61"/>
        <end position="79"/>
    </location>
</feature>
<evidence type="ECO:0000313" key="2">
    <source>
        <dbReference type="EMBL" id="KAJ7315436.1"/>
    </source>
</evidence>
<dbReference type="EMBL" id="JARIHO010000062">
    <property type="protein sequence ID" value="KAJ7315436.1"/>
    <property type="molecule type" value="Genomic_DNA"/>
</dbReference>
<accession>A0AAD7EDY9</accession>
<feature type="transmembrane region" description="Helical" evidence="1">
    <location>
        <begin position="185"/>
        <end position="205"/>
    </location>
</feature>
<dbReference type="AlphaFoldDB" id="A0AAD7EDY9"/>
<gene>
    <name evidence="2" type="ORF">DFH08DRAFT_820687</name>
</gene>
<organism evidence="2 3">
    <name type="scientific">Mycena albidolilacea</name>
    <dbReference type="NCBI Taxonomy" id="1033008"/>
    <lineage>
        <taxon>Eukaryota</taxon>
        <taxon>Fungi</taxon>
        <taxon>Dikarya</taxon>
        <taxon>Basidiomycota</taxon>
        <taxon>Agaricomycotina</taxon>
        <taxon>Agaricomycetes</taxon>
        <taxon>Agaricomycetidae</taxon>
        <taxon>Agaricales</taxon>
        <taxon>Marasmiineae</taxon>
        <taxon>Mycenaceae</taxon>
        <taxon>Mycena</taxon>
    </lineage>
</organism>
<keyword evidence="1" id="KW-0472">Membrane</keyword>
<name>A0AAD7EDY9_9AGAR</name>
<dbReference type="Proteomes" id="UP001218218">
    <property type="component" value="Unassembled WGS sequence"/>
</dbReference>
<comment type="caution">
    <text evidence="2">The sequence shown here is derived from an EMBL/GenBank/DDBJ whole genome shotgun (WGS) entry which is preliminary data.</text>
</comment>
<feature type="transmembrane region" description="Helical" evidence="1">
    <location>
        <begin position="225"/>
        <end position="242"/>
    </location>
</feature>
<evidence type="ECO:0000313" key="3">
    <source>
        <dbReference type="Proteomes" id="UP001218218"/>
    </source>
</evidence>
<feature type="transmembrane region" description="Helical" evidence="1">
    <location>
        <begin position="36"/>
        <end position="54"/>
    </location>
</feature>
<keyword evidence="1" id="KW-0812">Transmembrane</keyword>
<feature type="transmembrane region" description="Helical" evidence="1">
    <location>
        <begin position="285"/>
        <end position="309"/>
    </location>
</feature>
<sequence>MTLSSVTHELVLVTCAGVASPEFLELTSVKEVTRTAGVYLASSAVLVLTLEHILAIPTKPAFSGLFLLFQVGNAVYASASADALVAIGRDLMGFAALGMCASASIAVGQNREDPALVRANAVAGLHWCCGWDFSSRRASDRQHGNNVLAKWGFCANRKLAAHTVGFPIQMVAFAVWQPSRDTASLNFNTSYLLADALSLAIMIMFLEANEWTGVTVPVRDVAVRLNLRFCVFLLGVLGAIAMHQKLRNSAGTDSRFHAPRPKSSNIIWVPKWFNLRRLFSLELQFAIAVLLLTGVYAEIYAIVLSTIVVPSQWAKREPRRSHYLPLHGLNRHLLQNPFEVVPLAVAVIAPLALTVFCRASGQLPAYGFIGTQIIYGASIDVSPFEKIRVLIDLAGVGIRYSSGQATEFLDTIGGVVDATRM</sequence>
<proteinExistence type="predicted"/>
<evidence type="ECO:0000256" key="1">
    <source>
        <dbReference type="SAM" id="Phobius"/>
    </source>
</evidence>
<keyword evidence="3" id="KW-1185">Reference proteome</keyword>